<organism evidence="2 3">
    <name type="scientific">Pseudahrensia aquimaris</name>
    <dbReference type="NCBI Taxonomy" id="744461"/>
    <lineage>
        <taxon>Bacteria</taxon>
        <taxon>Pseudomonadati</taxon>
        <taxon>Pseudomonadota</taxon>
        <taxon>Alphaproteobacteria</taxon>
        <taxon>Hyphomicrobiales</taxon>
        <taxon>Ahrensiaceae</taxon>
        <taxon>Pseudahrensia</taxon>
    </lineage>
</organism>
<dbReference type="EMBL" id="JBHTJV010000003">
    <property type="protein sequence ID" value="MFD0915819.1"/>
    <property type="molecule type" value="Genomic_DNA"/>
</dbReference>
<dbReference type="PANTHER" id="PTHR10788">
    <property type="entry name" value="TREHALOSE-6-PHOSPHATE SYNTHASE"/>
    <property type="match status" value="1"/>
</dbReference>
<dbReference type="Proteomes" id="UP001597101">
    <property type="component" value="Unassembled WGS sequence"/>
</dbReference>
<reference evidence="3" key="1">
    <citation type="journal article" date="2019" name="Int. J. Syst. Evol. Microbiol.">
        <title>The Global Catalogue of Microorganisms (GCM) 10K type strain sequencing project: providing services to taxonomists for standard genome sequencing and annotation.</title>
        <authorList>
            <consortium name="The Broad Institute Genomics Platform"/>
            <consortium name="The Broad Institute Genome Sequencing Center for Infectious Disease"/>
            <person name="Wu L."/>
            <person name="Ma J."/>
        </authorList>
    </citation>
    <scope>NUCLEOTIDE SEQUENCE [LARGE SCALE GENOMIC DNA]</scope>
    <source>
        <strain evidence="3">CCUG 60023</strain>
    </source>
</reference>
<accession>A0ABW3FBH8</accession>
<protein>
    <submittedName>
        <fullName evidence="2">Trehalose-6-phosphate synthase</fullName>
    </submittedName>
</protein>
<dbReference type="CDD" id="cd03788">
    <property type="entry name" value="GT20_TPS"/>
    <property type="match status" value="1"/>
</dbReference>
<dbReference type="RefSeq" id="WP_377211665.1">
    <property type="nucleotide sequence ID" value="NZ_JBHTJV010000003.1"/>
</dbReference>
<keyword evidence="3" id="KW-1185">Reference proteome</keyword>
<gene>
    <name evidence="2" type="ORF">ACFQ14_05315</name>
</gene>
<dbReference type="Pfam" id="PF00982">
    <property type="entry name" value="Glyco_transf_20"/>
    <property type="match status" value="1"/>
</dbReference>
<comment type="caution">
    <text evidence="2">The sequence shown here is derived from an EMBL/GenBank/DDBJ whole genome shotgun (WGS) entry which is preliminary data.</text>
</comment>
<sequence>MSRLIVVSNRMGDPRKPAKGGLAVALNGALNEIGGVWMGWSGTITDTAPGEGQLHVVEEGKITLAGLDLNQQEHDGYYLGYSNSVLWPAFHHRTDLIESDSEAQETYKRVNRTFATRLYGLLQPDDVIWVHDYHLIPLAMELRAMGVKNRIGFFLHIPMPPSQIFSAIPEADWLMRCFYHFDVLGFQTQDDAMNFRLYAERILGEDPCSGDQIKAYGRTVTSRAFPIGIDVDQFRDLLNHPDAVELSERLELNSLQRKWVTGVERLDYSKGLPERMKVFRRLLEKYPENMRRTTLVQIAPPTREAVDAYADIRNELESLSGAVNGEFARIDWTPIRYIHRHVSRAKLAALFSISKVGLVTPLRDGMNLVAKEYVAVQPDDDPGVLVLSRFAGAAEEMDAALLVNPFDIESTADTLQRALSMSLDERKERHEALKRVVEDGDVVTWCNGFLDCLRAQR</sequence>
<comment type="similarity">
    <text evidence="1">Belongs to the glycosyltransferase 20 family.</text>
</comment>
<name>A0ABW3FBH8_9HYPH</name>
<dbReference type="PANTHER" id="PTHR10788:SF106">
    <property type="entry name" value="BCDNA.GH08860"/>
    <property type="match status" value="1"/>
</dbReference>
<evidence type="ECO:0000313" key="3">
    <source>
        <dbReference type="Proteomes" id="UP001597101"/>
    </source>
</evidence>
<dbReference type="Gene3D" id="3.40.50.2000">
    <property type="entry name" value="Glycogen Phosphorylase B"/>
    <property type="match status" value="2"/>
</dbReference>
<dbReference type="InterPro" id="IPR001830">
    <property type="entry name" value="Glyco_trans_20"/>
</dbReference>
<evidence type="ECO:0000313" key="2">
    <source>
        <dbReference type="EMBL" id="MFD0915819.1"/>
    </source>
</evidence>
<evidence type="ECO:0000256" key="1">
    <source>
        <dbReference type="ARBA" id="ARBA00008799"/>
    </source>
</evidence>
<proteinExistence type="inferred from homology"/>
<dbReference type="SUPFAM" id="SSF53756">
    <property type="entry name" value="UDP-Glycosyltransferase/glycogen phosphorylase"/>
    <property type="match status" value="1"/>
</dbReference>